<keyword evidence="4 7" id="KW-0658">Purine biosynthesis</keyword>
<dbReference type="InterPro" id="IPR042109">
    <property type="entry name" value="Adenylosuccinate_synth_dom1"/>
</dbReference>
<keyword evidence="1 7" id="KW-0436">Ligase</keyword>
<reference evidence="9" key="1">
    <citation type="submission" date="2017-04" db="EMBL/GenBank/DDBJ databases">
        <title>Function of individual gut microbiota members based on whole genome sequencing of pure cultures obtained from chicken caecum.</title>
        <authorList>
            <person name="Medvecky M."/>
            <person name="Cejkova D."/>
            <person name="Polansky O."/>
            <person name="Karasova D."/>
            <person name="Kubasova T."/>
            <person name="Cizek A."/>
            <person name="Rychlik I."/>
        </authorList>
    </citation>
    <scope>NUCLEOTIDE SEQUENCE [LARGE SCALE GENOMIC DNA]</scope>
    <source>
        <strain evidence="9">An273</strain>
    </source>
</reference>
<dbReference type="Proteomes" id="UP000196368">
    <property type="component" value="Unassembled WGS sequence"/>
</dbReference>
<evidence type="ECO:0000256" key="5">
    <source>
        <dbReference type="ARBA" id="ARBA00022842"/>
    </source>
</evidence>
<evidence type="ECO:0000256" key="6">
    <source>
        <dbReference type="ARBA" id="ARBA00023134"/>
    </source>
</evidence>
<feature type="binding site" description="in other chain" evidence="7">
    <location>
        <begin position="39"/>
        <end position="42"/>
    </location>
    <ligand>
        <name>IMP</name>
        <dbReference type="ChEBI" id="CHEBI:58053"/>
        <note>ligand shared between dimeric partners</note>
    </ligand>
</feature>
<feature type="binding site" description="in other chain" evidence="7">
    <location>
        <position position="282"/>
    </location>
    <ligand>
        <name>IMP</name>
        <dbReference type="ChEBI" id="CHEBI:58053"/>
        <note>ligand shared between dimeric partners</note>
    </ligand>
</feature>
<evidence type="ECO:0000256" key="3">
    <source>
        <dbReference type="ARBA" id="ARBA00022741"/>
    </source>
</evidence>
<comment type="cofactor">
    <cofactor evidence="7">
        <name>Mg(2+)</name>
        <dbReference type="ChEBI" id="CHEBI:18420"/>
    </cofactor>
    <text evidence="7">Binds 1 Mg(2+) ion per subunit.</text>
</comment>
<dbReference type="PANTHER" id="PTHR11846:SF0">
    <property type="entry name" value="ADENYLOSUCCINATE SYNTHETASE"/>
    <property type="match status" value="1"/>
</dbReference>
<evidence type="ECO:0000256" key="7">
    <source>
        <dbReference type="HAMAP-Rule" id="MF_00011"/>
    </source>
</evidence>
<evidence type="ECO:0000313" key="9">
    <source>
        <dbReference type="Proteomes" id="UP000196368"/>
    </source>
</evidence>
<keyword evidence="6 7" id="KW-0342">GTP-binding</keyword>
<comment type="caution">
    <text evidence="7">Lacks conserved residue(s) required for the propagation of feature annotation.</text>
</comment>
<dbReference type="GO" id="GO:0005525">
    <property type="term" value="F:GTP binding"/>
    <property type="evidence" value="ECO:0007669"/>
    <property type="project" value="UniProtKB-UniRule"/>
</dbReference>
<sequence length="365" mass="40417">MRQPVPNYRRCARKTIWAAHANLRRKSMIDIVCGGQAGDEGKGKISAYLSYKGNYDYCVRVGGPNAGHTVVKDGKSYTLKNIPSGFLNPKTKLVLGAGAYTKTEWLLEEVKLTGTRDRLIIDPYAVLISDEQTAAEKNASHFMQHIGSVGTGLGQAVRDRIERRDIKFAKDEPLLKDFIQDVPELLNGCLDKGGEILLEGTQGIKLSLLHGEYPFVTSRDTTASTFLGEAGLGPKSVRDVYVVFKPYITRVGPGPLERELTDEKQLEVYHTKGHEVGSVSKRLRRIGAFESRSAARAIMINNCTKIAITHIDMFPGNDRVKKYEDFSSEAKTFLDNLKALCARTYPHPEIALISTGPDMEDTLVL</sequence>
<keyword evidence="7" id="KW-0963">Cytoplasm</keyword>
<dbReference type="Gene3D" id="3.90.170.10">
    <property type="entry name" value="Adenylosuccinate Synthetase, subunit A, domain 3"/>
    <property type="match status" value="1"/>
</dbReference>
<feature type="binding site" description="in other chain" evidence="7">
    <location>
        <position position="202"/>
    </location>
    <ligand>
        <name>IMP</name>
        <dbReference type="ChEBI" id="CHEBI:58053"/>
        <note>ligand shared between dimeric partners</note>
    </ligand>
</feature>
<evidence type="ECO:0000256" key="2">
    <source>
        <dbReference type="ARBA" id="ARBA00022723"/>
    </source>
</evidence>
<comment type="pathway">
    <text evidence="7">Purine metabolism; AMP biosynthesis via de novo pathway; AMP from IMP: step 1/2.</text>
</comment>
<feature type="binding site" evidence="7">
    <location>
        <position position="163"/>
    </location>
    <ligand>
        <name>IMP</name>
        <dbReference type="ChEBI" id="CHEBI:58053"/>
        <note>ligand shared between dimeric partners</note>
    </ligand>
</feature>
<proteinExistence type="inferred from homology"/>
<dbReference type="AlphaFoldDB" id="A0A1Y4DF10"/>
<dbReference type="Gene3D" id="3.40.440.10">
    <property type="entry name" value="Adenylosuccinate Synthetase, subunit A, domain 1"/>
    <property type="match status" value="2"/>
</dbReference>
<evidence type="ECO:0000256" key="4">
    <source>
        <dbReference type="ARBA" id="ARBA00022755"/>
    </source>
</evidence>
<dbReference type="EMBL" id="NFJD01000001">
    <property type="protein sequence ID" value="OUO57505.1"/>
    <property type="molecule type" value="Genomic_DNA"/>
</dbReference>
<keyword evidence="3 7" id="KW-0547">Nucleotide-binding</keyword>
<keyword evidence="9" id="KW-1185">Reference proteome</keyword>
<dbReference type="Pfam" id="PF00709">
    <property type="entry name" value="Adenylsucc_synt"/>
    <property type="match status" value="2"/>
</dbReference>
<comment type="catalytic activity">
    <reaction evidence="7">
        <text>IMP + L-aspartate + GTP = N(6)-(1,2-dicarboxyethyl)-AMP + GDP + phosphate + 2 H(+)</text>
        <dbReference type="Rhea" id="RHEA:15753"/>
        <dbReference type="ChEBI" id="CHEBI:15378"/>
        <dbReference type="ChEBI" id="CHEBI:29991"/>
        <dbReference type="ChEBI" id="CHEBI:37565"/>
        <dbReference type="ChEBI" id="CHEBI:43474"/>
        <dbReference type="ChEBI" id="CHEBI:57567"/>
        <dbReference type="ChEBI" id="CHEBI:58053"/>
        <dbReference type="ChEBI" id="CHEBI:58189"/>
        <dbReference type="EC" id="6.3.4.4"/>
    </reaction>
</comment>
<protein>
    <recommendedName>
        <fullName evidence="7">Adenylosuccinate synthetase</fullName>
        <shortName evidence="7">AMPSase</shortName>
        <shortName evidence="7">AdSS</shortName>
        <ecNumber evidence="7">6.3.4.4</ecNumber>
    </recommendedName>
    <alternativeName>
        <fullName evidence="7">IMP--aspartate ligase</fullName>
    </alternativeName>
</protein>
<dbReference type="GO" id="GO:0004019">
    <property type="term" value="F:adenylosuccinate synthase activity"/>
    <property type="evidence" value="ECO:0007669"/>
    <property type="project" value="UniProtKB-UniRule"/>
</dbReference>
<feature type="binding site" description="in other chain" evidence="7">
    <location>
        <position position="217"/>
    </location>
    <ligand>
        <name>IMP</name>
        <dbReference type="ChEBI" id="CHEBI:58053"/>
        <note>ligand shared between dimeric partners</note>
    </ligand>
</feature>
<comment type="subunit">
    <text evidence="7">Homodimer.</text>
</comment>
<comment type="caution">
    <text evidence="8">The sequence shown here is derived from an EMBL/GenBank/DDBJ whole genome shotgun (WGS) entry which is preliminary data.</text>
</comment>
<evidence type="ECO:0000256" key="1">
    <source>
        <dbReference type="ARBA" id="ARBA00022598"/>
    </source>
</evidence>
<feature type="binding site" evidence="7">
    <location>
        <begin position="310"/>
        <end position="312"/>
    </location>
    <ligand>
        <name>GTP</name>
        <dbReference type="ChEBI" id="CHEBI:37565"/>
    </ligand>
</feature>
<dbReference type="UniPathway" id="UPA00075">
    <property type="reaction ID" value="UER00335"/>
</dbReference>
<dbReference type="GO" id="GO:0005737">
    <property type="term" value="C:cytoplasm"/>
    <property type="evidence" value="ECO:0007669"/>
    <property type="project" value="UniProtKB-SubCell"/>
</dbReference>
<name>A0A1Y4DF10_9BACT</name>
<feature type="active site" description="Proton donor" evidence="7">
    <location>
        <position position="68"/>
    </location>
</feature>
<feature type="active site" description="Proton acceptor" evidence="7">
    <location>
        <position position="39"/>
    </location>
</feature>
<keyword evidence="5 7" id="KW-0460">Magnesium</keyword>
<dbReference type="PANTHER" id="PTHR11846">
    <property type="entry name" value="ADENYLOSUCCINATE SYNTHETASE"/>
    <property type="match status" value="1"/>
</dbReference>
<gene>
    <name evidence="7" type="primary">purA</name>
    <name evidence="8" type="ORF">B5F75_01660</name>
</gene>
<dbReference type="GO" id="GO:0000287">
    <property type="term" value="F:magnesium ion binding"/>
    <property type="evidence" value="ECO:0007669"/>
    <property type="project" value="UniProtKB-UniRule"/>
</dbReference>
<dbReference type="SMART" id="SM00788">
    <property type="entry name" value="Adenylsucc_synt"/>
    <property type="match status" value="1"/>
</dbReference>
<comment type="subcellular location">
    <subcellularLocation>
        <location evidence="7">Cytoplasm</location>
    </subcellularLocation>
</comment>
<feature type="binding site" description="in other chain" evidence="7">
    <location>
        <begin position="65"/>
        <end position="68"/>
    </location>
    <ligand>
        <name>IMP</name>
        <dbReference type="ChEBI" id="CHEBI:58053"/>
        <note>ligand shared between dimeric partners</note>
    </ligand>
</feature>
<dbReference type="InterPro" id="IPR001114">
    <property type="entry name" value="Adenylosuccinate_synthetase"/>
</dbReference>
<feature type="binding site" evidence="7">
    <location>
        <begin position="67"/>
        <end position="69"/>
    </location>
    <ligand>
        <name>GTP</name>
        <dbReference type="ChEBI" id="CHEBI:37565"/>
    </ligand>
</feature>
<dbReference type="GO" id="GO:0046040">
    <property type="term" value="P:IMP metabolic process"/>
    <property type="evidence" value="ECO:0007669"/>
    <property type="project" value="TreeGrafter"/>
</dbReference>
<feature type="binding site" evidence="7">
    <location>
        <position position="39"/>
    </location>
    <ligand>
        <name>Mg(2+)</name>
        <dbReference type="ChEBI" id="CHEBI:18420"/>
    </ligand>
</feature>
<dbReference type="HAMAP" id="MF_00011">
    <property type="entry name" value="Adenylosucc_synth"/>
    <property type="match status" value="1"/>
</dbReference>
<keyword evidence="2 7" id="KW-0479">Metal-binding</keyword>
<feature type="binding site" evidence="7">
    <location>
        <position position="284"/>
    </location>
    <ligand>
        <name>GTP</name>
        <dbReference type="ChEBI" id="CHEBI:37565"/>
    </ligand>
</feature>
<dbReference type="SUPFAM" id="SSF52540">
    <property type="entry name" value="P-loop containing nucleoside triphosphate hydrolases"/>
    <property type="match status" value="1"/>
</dbReference>
<feature type="binding site" evidence="7">
    <location>
        <position position="67"/>
    </location>
    <ligand>
        <name>Mg(2+)</name>
        <dbReference type="ChEBI" id="CHEBI:18420"/>
    </ligand>
</feature>
<feature type="binding site" evidence="7">
    <location>
        <begin position="278"/>
        <end position="284"/>
    </location>
    <ligand>
        <name>substrate</name>
    </ligand>
</feature>
<evidence type="ECO:0000313" key="8">
    <source>
        <dbReference type="EMBL" id="OUO57505.1"/>
    </source>
</evidence>
<dbReference type="GO" id="GO:0044208">
    <property type="term" value="P:'de novo' AMP biosynthetic process"/>
    <property type="evidence" value="ECO:0007669"/>
    <property type="project" value="UniProtKB-UniRule"/>
</dbReference>
<organism evidence="8 9">
    <name type="scientific">Candidatus Avelusimicrobium gallicola</name>
    <dbReference type="NCBI Taxonomy" id="2562704"/>
    <lineage>
        <taxon>Bacteria</taxon>
        <taxon>Pseudomonadati</taxon>
        <taxon>Elusimicrobiota</taxon>
        <taxon>Elusimicrobia</taxon>
        <taxon>Elusimicrobiales</taxon>
        <taxon>Elusimicrobiaceae</taxon>
        <taxon>Candidatus Avelusimicrobium</taxon>
    </lineage>
</organism>
<feature type="binding site" evidence="7">
    <location>
        <begin position="38"/>
        <end position="44"/>
    </location>
    <ligand>
        <name>GTP</name>
        <dbReference type="ChEBI" id="CHEBI:37565"/>
    </ligand>
</feature>
<accession>A0A1Y4DF10</accession>
<dbReference type="InterPro" id="IPR027417">
    <property type="entry name" value="P-loop_NTPase"/>
</dbReference>
<dbReference type="InterPro" id="IPR042111">
    <property type="entry name" value="Adenylosuccinate_synth_dom3"/>
</dbReference>
<dbReference type="EC" id="6.3.4.4" evidence="7"/>
<comment type="function">
    <text evidence="7">Plays an important role in the de novo pathway of purine nucleotide biosynthesis. Catalyzes the first committed step in the biosynthesis of AMP from IMP.</text>
</comment>
<comment type="similarity">
    <text evidence="7">Belongs to the adenylosuccinate synthetase family.</text>
</comment>